<keyword evidence="5" id="KW-1185">Reference proteome</keyword>
<feature type="compositionally biased region" description="Polar residues" evidence="1">
    <location>
        <begin position="1186"/>
        <end position="1207"/>
    </location>
</feature>
<dbReference type="OrthoDB" id="5874435at2759"/>
<evidence type="ECO:0000313" key="4">
    <source>
        <dbReference type="Proteomes" id="UP000038040"/>
    </source>
</evidence>
<dbReference type="EMBL" id="UYYG01000027">
    <property type="protein sequence ID" value="VDN51672.1"/>
    <property type="molecule type" value="Genomic_DNA"/>
</dbReference>
<feature type="domain" description="Spen paralogue and orthologue SPOC C-terminal" evidence="2">
    <location>
        <begin position="685"/>
        <end position="830"/>
    </location>
</feature>
<dbReference type="PANTHER" id="PTHR11477:SF51">
    <property type="entry name" value="PROTEIN PARTNER OF SNF, ISOFORM B"/>
    <property type="match status" value="1"/>
</dbReference>
<feature type="compositionally biased region" description="Basic residues" evidence="1">
    <location>
        <begin position="163"/>
        <end position="176"/>
    </location>
</feature>
<gene>
    <name evidence="3" type="ORF">DME_LOCUS1645</name>
</gene>
<dbReference type="STRING" id="318479.A0A158Q5E5"/>
<sequence>MGSNIQSRGNDEELIVPIDEELSKRIIDHVKNSIGEFSRLKEMCKSSSLPLMHTKLSNMVSQERQASSAQNIKRDIEEDGNTPIDKKSSKKVKLKNEGSAVNSTKIHKKEWKNYECSMNDTKLYQKFATNCEEMKKFGFRNFTVKLNAFDMNAVKSSSFGQKKNSKKKRNSKKIVKTNRSSAEFKVKKTTSSLSDNDKEDLSRVNKNNQKKRVDKQECLPLVYNCTVCRKVLQDCTTSWLNELGPRSVYCSVRCIEKVVSRAFKVSSDSSTPVMVIDSSGTLLTGPAQPNLSNLFDFLKAFPEYTAILPNQPSRSVSQKSNKHGIAKISADRVISRETDKVRLQVKNAIRDQLLSRFNFCAQPFFILQMGFFLRIILNDLSPQALVALKPSEFELLSLNSEITIPHKYLKICSPIASGLSQSTQSSVPSVDSKKLVEDNSVEFSSHKIISNEEEPSIADDKSKEQPRQKTPMGYLRVNSVVDGLLHFDTTSGHHSHIFDLNCRICMKKNKCEQKTMRTPSSEKLEQEIEKKEMAETATKQYSEKLINEFNDIDDFGDNFELDDAVELTGILIINDLNVNLSDEVSSTFGESWRNYSNYTEDLKRDESWRNLSNHNQESSNGMLNMDLLSDKILSESNVTVVDESWRNYSVNDQTTDSEDALVIEEEESEKNPTCSALTEVENAIENAVVWTGHLFMKNYFYFPASLTFISGNVILELAQELPSVIHINGRISPQIVWRYLRKIKGKNEKEVIILRLHERDIKESQEQLSKCFDDIKRKGRYSVLQLDEKNAITDGYLFALSCNEDPPDDILPFIDSQLTINHTDMVICVIIRYKNTIFNTKMVNSIAKNDISKNDGSQNERMKLRSSPRIVEVQSTNENLSAEYIKSKDVYKKSSKQYNEKYVSNLSDLLTAVATLSNPSDIADLISYFTQSHELEPQERDLIKEYVAKRILAEHRRAETIIDQNKTCVFDSGKLDDESNRPISYQFSKMDHANERMNGAPSSSSSGFDENFLQDSIVKKLVDHKKNSNFSIYSEVLSCPSFPPVVSELPSSPACLSLSNGQFKCDVSSPPPAPPLLPLSSSSLQLNESISSLNTVDANQNASEANICIRTGEDLAVTDMDISDDDETLSVENSTDNALPLFLPPPPPPPVALFPPLFPPSKESSSFPSTSPEIFSHSIAKSSFSHISTQRPRFPSQQPSSTGSFTQFRAPYPFQLPNQLQSVPSRPSHCFTFNYRPHVP</sequence>
<dbReference type="Proteomes" id="UP000274756">
    <property type="component" value="Unassembled WGS sequence"/>
</dbReference>
<evidence type="ECO:0000259" key="2">
    <source>
        <dbReference type="Pfam" id="PF07744"/>
    </source>
</evidence>
<protein>
    <submittedName>
        <fullName evidence="6">SPOC domain-containing protein</fullName>
    </submittedName>
</protein>
<name>A0A158Q5E5_DRAME</name>
<proteinExistence type="predicted"/>
<dbReference type="WBParaSite" id="DME_0000717401-mRNA-1">
    <property type="protein sequence ID" value="DME_0000717401-mRNA-1"/>
    <property type="gene ID" value="DME_0000717401"/>
</dbReference>
<feature type="region of interest" description="Disordered" evidence="1">
    <location>
        <begin position="157"/>
        <end position="207"/>
    </location>
</feature>
<dbReference type="Proteomes" id="UP000038040">
    <property type="component" value="Unplaced"/>
</dbReference>
<dbReference type="CDD" id="cd21538">
    <property type="entry name" value="SPOC_TFIIS"/>
    <property type="match status" value="1"/>
</dbReference>
<dbReference type="AlphaFoldDB" id="A0A158Q5E5"/>
<dbReference type="GO" id="GO:0005634">
    <property type="term" value="C:nucleus"/>
    <property type="evidence" value="ECO:0007669"/>
    <property type="project" value="TreeGrafter"/>
</dbReference>
<dbReference type="PANTHER" id="PTHR11477">
    <property type="entry name" value="TRANSCRIPTION FACTOR S-II ZINC FINGER DOMAIN-CONTAINING PROTEIN"/>
    <property type="match status" value="1"/>
</dbReference>
<feature type="region of interest" description="Disordered" evidence="1">
    <location>
        <begin position="1186"/>
        <end position="1208"/>
    </location>
</feature>
<dbReference type="GO" id="GO:0006351">
    <property type="term" value="P:DNA-templated transcription"/>
    <property type="evidence" value="ECO:0007669"/>
    <property type="project" value="TreeGrafter"/>
</dbReference>
<evidence type="ECO:0000313" key="3">
    <source>
        <dbReference type="EMBL" id="VDN51672.1"/>
    </source>
</evidence>
<accession>A0A158Q5E5</accession>
<evidence type="ECO:0000313" key="5">
    <source>
        <dbReference type="Proteomes" id="UP000274756"/>
    </source>
</evidence>
<evidence type="ECO:0000313" key="6">
    <source>
        <dbReference type="WBParaSite" id="DME_0000717401-mRNA-1"/>
    </source>
</evidence>
<reference evidence="6" key="1">
    <citation type="submission" date="2016-04" db="UniProtKB">
        <authorList>
            <consortium name="WormBaseParasite"/>
        </authorList>
    </citation>
    <scope>IDENTIFICATION</scope>
</reference>
<reference evidence="3 5" key="2">
    <citation type="submission" date="2018-11" db="EMBL/GenBank/DDBJ databases">
        <authorList>
            <consortium name="Pathogen Informatics"/>
        </authorList>
    </citation>
    <scope>NUCLEOTIDE SEQUENCE [LARGE SCALE GENOMIC DNA]</scope>
</reference>
<dbReference type="Pfam" id="PF07744">
    <property type="entry name" value="SPOC"/>
    <property type="match status" value="1"/>
</dbReference>
<evidence type="ECO:0000256" key="1">
    <source>
        <dbReference type="SAM" id="MobiDB-lite"/>
    </source>
</evidence>
<feature type="region of interest" description="Disordered" evidence="1">
    <location>
        <begin position="65"/>
        <end position="90"/>
    </location>
</feature>
<organism evidence="4 6">
    <name type="scientific">Dracunculus medinensis</name>
    <name type="common">Guinea worm</name>
    <dbReference type="NCBI Taxonomy" id="318479"/>
    <lineage>
        <taxon>Eukaryota</taxon>
        <taxon>Metazoa</taxon>
        <taxon>Ecdysozoa</taxon>
        <taxon>Nematoda</taxon>
        <taxon>Chromadorea</taxon>
        <taxon>Rhabditida</taxon>
        <taxon>Spirurina</taxon>
        <taxon>Dracunculoidea</taxon>
        <taxon>Dracunculidae</taxon>
        <taxon>Dracunculus</taxon>
    </lineage>
</organism>
<dbReference type="InterPro" id="IPR037259">
    <property type="entry name" value="BRK_sf"/>
</dbReference>
<dbReference type="InterPro" id="IPR012921">
    <property type="entry name" value="SPOC_C"/>
</dbReference>
<dbReference type="SUPFAM" id="SSF160481">
    <property type="entry name" value="BRK domain-like"/>
    <property type="match status" value="1"/>
</dbReference>